<keyword evidence="3 4" id="KW-0687">Ribonucleoprotein</keyword>
<reference evidence="5 6" key="1">
    <citation type="submission" date="2016-07" db="EMBL/GenBank/DDBJ databases">
        <title>Pervasive Adenine N6-methylation of Active Genes in Fungi.</title>
        <authorList>
            <consortium name="DOE Joint Genome Institute"/>
            <person name="Mondo S.J."/>
            <person name="Dannebaum R.O."/>
            <person name="Kuo R.C."/>
            <person name="Labutti K."/>
            <person name="Haridas S."/>
            <person name="Kuo A."/>
            <person name="Salamov A."/>
            <person name="Ahrendt S.R."/>
            <person name="Lipzen A."/>
            <person name="Sullivan W."/>
            <person name="Andreopoulos W.B."/>
            <person name="Clum A."/>
            <person name="Lindquist E."/>
            <person name="Daum C."/>
            <person name="Ramamoorthy G.K."/>
            <person name="Gryganskyi A."/>
            <person name="Culley D."/>
            <person name="Magnuson J.K."/>
            <person name="James T.Y."/>
            <person name="O'Malley M.A."/>
            <person name="Stajich J.E."/>
            <person name="Spatafora J.W."/>
            <person name="Visel A."/>
            <person name="Grigoriev I.V."/>
        </authorList>
    </citation>
    <scope>NUCLEOTIDE SEQUENCE [LARGE SCALE GENOMIC DNA]</scope>
    <source>
        <strain evidence="5 6">12-1054</strain>
    </source>
</reference>
<sequence length="86" mass="9486">MENSDGKLVDLYVPRKCAATNRLIKAHDHASVQINVADVDESGRMLNTQTSFALCGFVREKGEGDDCINKLATQAGLLKNVWSYSR</sequence>
<protein>
    <recommendedName>
        <fullName evidence="4">40S ribosomal protein S21</fullName>
    </recommendedName>
</protein>
<evidence type="ECO:0000256" key="2">
    <source>
        <dbReference type="ARBA" id="ARBA00022980"/>
    </source>
</evidence>
<name>A0A1Y2FDD6_PROLT</name>
<dbReference type="STRING" id="56484.A0A1Y2FDD6"/>
<keyword evidence="4" id="KW-0698">rRNA processing</keyword>
<evidence type="ECO:0000256" key="4">
    <source>
        <dbReference type="PIRNR" id="PIRNR002148"/>
    </source>
</evidence>
<dbReference type="GO" id="GO:0042274">
    <property type="term" value="P:ribosomal small subunit biogenesis"/>
    <property type="evidence" value="ECO:0007669"/>
    <property type="project" value="UniProtKB-ARBA"/>
</dbReference>
<dbReference type="PIRSF" id="PIRSF002148">
    <property type="entry name" value="Ribosomal_S21e"/>
    <property type="match status" value="1"/>
</dbReference>
<dbReference type="OrthoDB" id="278325at2759"/>
<dbReference type="GO" id="GO:1990904">
    <property type="term" value="C:ribonucleoprotein complex"/>
    <property type="evidence" value="ECO:0007669"/>
    <property type="project" value="UniProtKB-KW"/>
</dbReference>
<dbReference type="OMA" id="GESDACM"/>
<dbReference type="AlphaFoldDB" id="A0A1Y2FDD6"/>
<dbReference type="GeneID" id="63786027"/>
<dbReference type="GO" id="GO:0022626">
    <property type="term" value="C:cytosolic ribosome"/>
    <property type="evidence" value="ECO:0007669"/>
    <property type="project" value="UniProtKB-ARBA"/>
</dbReference>
<proteinExistence type="inferred from homology"/>
<dbReference type="InterPro" id="IPR038579">
    <property type="entry name" value="Ribosomal_eS21_sf"/>
</dbReference>
<comment type="function">
    <text evidence="4">Required for the processing of the 20S rRNA-precursor to mature 18S rRNA in a late step of the maturation of 40S ribosomal subunits. Has a physiological role leading to 18S rRNA stability.</text>
</comment>
<dbReference type="FunFam" id="3.30.1230.20:FF:000001">
    <property type="entry name" value="40S ribosomal protein S21"/>
    <property type="match status" value="1"/>
</dbReference>
<comment type="subunit">
    <text evidence="4">Component of the small ribosomal subunit.</text>
</comment>
<keyword evidence="6" id="KW-1185">Reference proteome</keyword>
<dbReference type="PANTHER" id="PTHR10442">
    <property type="entry name" value="40S RIBOSOMAL PROTEIN S21"/>
    <property type="match status" value="1"/>
</dbReference>
<keyword evidence="2 4" id="KW-0689">Ribosomal protein</keyword>
<dbReference type="EMBL" id="MCFI01000011">
    <property type="protein sequence ID" value="ORY81326.1"/>
    <property type="molecule type" value="Genomic_DNA"/>
</dbReference>
<comment type="subcellular location">
    <subcellularLocation>
        <location evidence="4">Cytoplasm</location>
    </subcellularLocation>
</comment>
<accession>A0A1Y2FDD6</accession>
<comment type="caution">
    <text evidence="5">The sequence shown here is derived from an EMBL/GenBank/DDBJ whole genome shotgun (WGS) entry which is preliminary data.</text>
</comment>
<evidence type="ECO:0000256" key="3">
    <source>
        <dbReference type="ARBA" id="ARBA00023274"/>
    </source>
</evidence>
<dbReference type="Pfam" id="PF01249">
    <property type="entry name" value="Ribosomal_S21e"/>
    <property type="match status" value="1"/>
</dbReference>
<gene>
    <name evidence="5" type="ORF">BCR37DRAFT_380133</name>
</gene>
<dbReference type="RefSeq" id="XP_040724702.1">
    <property type="nucleotide sequence ID" value="XM_040869428.1"/>
</dbReference>
<evidence type="ECO:0000256" key="1">
    <source>
        <dbReference type="ARBA" id="ARBA00010228"/>
    </source>
</evidence>
<evidence type="ECO:0000313" key="6">
    <source>
        <dbReference type="Proteomes" id="UP000193685"/>
    </source>
</evidence>
<comment type="similarity">
    <text evidence="1 4">Belongs to the eukaryotic ribosomal protein eS21 family.</text>
</comment>
<dbReference type="GO" id="GO:0006412">
    <property type="term" value="P:translation"/>
    <property type="evidence" value="ECO:0007669"/>
    <property type="project" value="InterPro"/>
</dbReference>
<keyword evidence="4" id="KW-0963">Cytoplasm</keyword>
<organism evidence="5 6">
    <name type="scientific">Protomyces lactucae-debilis</name>
    <dbReference type="NCBI Taxonomy" id="2754530"/>
    <lineage>
        <taxon>Eukaryota</taxon>
        <taxon>Fungi</taxon>
        <taxon>Dikarya</taxon>
        <taxon>Ascomycota</taxon>
        <taxon>Taphrinomycotina</taxon>
        <taxon>Taphrinomycetes</taxon>
        <taxon>Taphrinales</taxon>
        <taxon>Protomycetaceae</taxon>
        <taxon>Protomyces</taxon>
    </lineage>
</organism>
<dbReference type="Gene3D" id="3.30.1230.20">
    <property type="match status" value="1"/>
</dbReference>
<dbReference type="GO" id="GO:0006364">
    <property type="term" value="P:rRNA processing"/>
    <property type="evidence" value="ECO:0007669"/>
    <property type="project" value="UniProtKB-KW"/>
</dbReference>
<dbReference type="InterPro" id="IPR001931">
    <property type="entry name" value="Ribosomal_eS21"/>
</dbReference>
<dbReference type="Proteomes" id="UP000193685">
    <property type="component" value="Unassembled WGS sequence"/>
</dbReference>
<evidence type="ECO:0000313" key="5">
    <source>
        <dbReference type="EMBL" id="ORY81326.1"/>
    </source>
</evidence>
<dbReference type="GO" id="GO:0003735">
    <property type="term" value="F:structural constituent of ribosome"/>
    <property type="evidence" value="ECO:0007669"/>
    <property type="project" value="InterPro"/>
</dbReference>